<evidence type="ECO:0000313" key="3">
    <source>
        <dbReference type="Proteomes" id="UP001321526"/>
    </source>
</evidence>
<name>A0ABY8FCD8_9GAMM</name>
<evidence type="ECO:0000313" key="2">
    <source>
        <dbReference type="EMBL" id="WFF40212.1"/>
    </source>
</evidence>
<reference evidence="2 3" key="1">
    <citation type="submission" date="2019-01" db="EMBL/GenBank/DDBJ databases">
        <title>Genome sequence of Salinicola endophyticus REST5.</title>
        <authorList>
            <person name="Nascimento F.X."/>
        </authorList>
    </citation>
    <scope>NUCLEOTIDE SEQUENCE [LARGE SCALE GENOMIC DNA]</scope>
    <source>
        <strain evidence="2 3">REST5</strain>
    </source>
</reference>
<dbReference type="SMART" id="SM00731">
    <property type="entry name" value="SprT"/>
    <property type="match status" value="1"/>
</dbReference>
<dbReference type="Proteomes" id="UP001321526">
    <property type="component" value="Chromosome"/>
</dbReference>
<proteinExistence type="predicted"/>
<accession>A0ABY8FCD8</accession>
<dbReference type="PANTHER" id="PTHR38773:SF1">
    <property type="entry name" value="PROTEIN SPRT"/>
    <property type="match status" value="1"/>
</dbReference>
<keyword evidence="3" id="KW-1185">Reference proteome</keyword>
<dbReference type="PANTHER" id="PTHR38773">
    <property type="entry name" value="PROTEIN SPRT"/>
    <property type="match status" value="1"/>
</dbReference>
<dbReference type="EMBL" id="CP035631">
    <property type="protein sequence ID" value="WFF40212.1"/>
    <property type="molecule type" value="Genomic_DNA"/>
</dbReference>
<dbReference type="Pfam" id="PF10263">
    <property type="entry name" value="SprT-like"/>
    <property type="match status" value="1"/>
</dbReference>
<evidence type="ECO:0000259" key="1">
    <source>
        <dbReference type="SMART" id="SM00731"/>
    </source>
</evidence>
<dbReference type="RefSeq" id="WP_282235544.1">
    <property type="nucleotide sequence ID" value="NZ_CP035631.1"/>
</dbReference>
<organism evidence="2 3">
    <name type="scientific">Salinicola endophyticus</name>
    <dbReference type="NCBI Taxonomy" id="1949083"/>
    <lineage>
        <taxon>Bacteria</taxon>
        <taxon>Pseudomonadati</taxon>
        <taxon>Pseudomonadota</taxon>
        <taxon>Gammaproteobacteria</taxon>
        <taxon>Oceanospirillales</taxon>
        <taxon>Halomonadaceae</taxon>
        <taxon>Salinicola</taxon>
    </lineage>
</organism>
<dbReference type="InterPro" id="IPR006640">
    <property type="entry name" value="SprT-like_domain"/>
</dbReference>
<protein>
    <submittedName>
        <fullName evidence="2">Metallopeptidase</fullName>
    </submittedName>
</protein>
<feature type="domain" description="SprT-like" evidence="1">
    <location>
        <begin position="31"/>
        <end position="185"/>
    </location>
</feature>
<sequence>MTSLSPTPCTPALAPADPHALARLDRGALQQALVARAEAAWELAREVHPGLPRPRIWFDLRGRSAGQAHYQRGGLRFNATLLDENRVAFMEDIVPHEMAHWLVFHLDEGRRARPHGHEWQRVMRGLYGLVPTVTHRFDVARASPMPYLYRCRCVQPHRFSARRHAGAQRGARYRCRRCRGELDYAGYDAGDAVGLGGAQASSGPGD</sequence>
<gene>
    <name evidence="2" type="ORF">EVC62_01170</name>
</gene>